<evidence type="ECO:0000313" key="3">
    <source>
        <dbReference type="EMBL" id="KAJ3491649.1"/>
    </source>
</evidence>
<dbReference type="InterPro" id="IPR006026">
    <property type="entry name" value="Peptidase_Metallo"/>
</dbReference>
<dbReference type="GO" id="GO:0006508">
    <property type="term" value="P:proteolysis"/>
    <property type="evidence" value="ECO:0007669"/>
    <property type="project" value="InterPro"/>
</dbReference>
<evidence type="ECO:0000259" key="2">
    <source>
        <dbReference type="SMART" id="SM00235"/>
    </source>
</evidence>
<dbReference type="Proteomes" id="UP001212997">
    <property type="component" value="Unassembled WGS sequence"/>
</dbReference>
<comment type="caution">
    <text evidence="3">The sequence shown here is derived from an EMBL/GenBank/DDBJ whole genome shotgun (WGS) entry which is preliminary data.</text>
</comment>
<reference evidence="3" key="1">
    <citation type="submission" date="2022-07" db="EMBL/GenBank/DDBJ databases">
        <title>Genome Sequence of Physisporinus lineatus.</title>
        <authorList>
            <person name="Buettner E."/>
        </authorList>
    </citation>
    <scope>NUCLEOTIDE SEQUENCE</scope>
    <source>
        <strain evidence="3">VT162</strain>
    </source>
</reference>
<dbReference type="GO" id="GO:0004222">
    <property type="term" value="F:metalloendopeptidase activity"/>
    <property type="evidence" value="ECO:0007669"/>
    <property type="project" value="InterPro"/>
</dbReference>
<evidence type="ECO:0000313" key="4">
    <source>
        <dbReference type="Proteomes" id="UP001212997"/>
    </source>
</evidence>
<dbReference type="SUPFAM" id="SSF55486">
    <property type="entry name" value="Metalloproteases ('zincins'), catalytic domain"/>
    <property type="match status" value="1"/>
</dbReference>
<accession>A0AAD5YJ61</accession>
<evidence type="ECO:0000256" key="1">
    <source>
        <dbReference type="SAM" id="MobiDB-lite"/>
    </source>
</evidence>
<dbReference type="InterPro" id="IPR024079">
    <property type="entry name" value="MetalloPept_cat_dom_sf"/>
</dbReference>
<protein>
    <recommendedName>
        <fullName evidence="2">Peptidase metallopeptidase domain-containing protein</fullName>
    </recommendedName>
</protein>
<dbReference type="GO" id="GO:0008270">
    <property type="term" value="F:zinc ion binding"/>
    <property type="evidence" value="ECO:0007669"/>
    <property type="project" value="InterPro"/>
</dbReference>
<dbReference type="InterPro" id="IPR001506">
    <property type="entry name" value="Peptidase_M12A"/>
</dbReference>
<dbReference type="AlphaFoldDB" id="A0AAD5YJ61"/>
<feature type="compositionally biased region" description="Polar residues" evidence="1">
    <location>
        <begin position="35"/>
        <end position="53"/>
    </location>
</feature>
<gene>
    <name evidence="3" type="ORF">NLI96_g569</name>
</gene>
<dbReference type="EMBL" id="JANAWD010000009">
    <property type="protein sequence ID" value="KAJ3491649.1"/>
    <property type="molecule type" value="Genomic_DNA"/>
</dbReference>
<dbReference type="Gene3D" id="3.40.390.10">
    <property type="entry name" value="Collagenase (Catalytic Domain)"/>
    <property type="match status" value="1"/>
</dbReference>
<keyword evidence="4" id="KW-1185">Reference proteome</keyword>
<proteinExistence type="predicted"/>
<dbReference type="Pfam" id="PF01400">
    <property type="entry name" value="Astacin"/>
    <property type="match status" value="1"/>
</dbReference>
<feature type="region of interest" description="Disordered" evidence="1">
    <location>
        <begin position="1"/>
        <end position="53"/>
    </location>
</feature>
<dbReference type="SMART" id="SM00235">
    <property type="entry name" value="ZnMc"/>
    <property type="match status" value="1"/>
</dbReference>
<sequence>MSTPVVPSDPPRPPHTIERPIPSEPNPSHVVNGPPNGSSNGASNGVANGDAPSTPQWFSRACADVQASLTKEVHSTNSDKALFAVYQKASLLWDVGQEIRYSFLKGDYQGNQIQQAKVSSVLPEWERYANIKFVLVEDKGDIRVTFNGNDGSWSYTGTRSLEIDYEKATMNLGWIGKAKDKLTAEERGTILHEFGHALGLLHEHQSPSREAELALNENAVYEFYTKSQGWSRDLVKSQIIDTYNTRDLSNYSELDTKSIMMYFMPAEMNKLGKEIPPNNKLSDLDIAYTILNYPPANLKGSDPQVGDWSLSRALKVAGVSPVSRAEILKTEDPEDIRALFSKWNAHMTANRDLGAKRTVSIPGTLTPAHDINNPTPSKEEAIQATSGNFLDEIAKSFRKFFAPGGGQFLTVQFPGRFLQMSQYSWDTSSAGIYGQFIKPTVVNESEFRLVDQLYDPAGVVSAPNGQSLSQIYEQLLNNLVPKSSSSKALAEQQRKLRRWLLGDAKVSGWVEELIANQYKKQKSTISGPSRGLRLPSSDREIDLPEGAAAYPQPSFTVHKRLNNDNKTVNRLELSNALMKDYLEAKQAWELERDRLTREALKMKIGTDESRTALNDLTRTLSHITAIHEAELAAKYTDAVVRGYSHEVSEYVGYLDLKSSAEILQEAKTALRESQASSMDGSLKVYPVQMSPIDWFEGLSTSFTIEDLTQNPELIENQIRAKSQLIDTLNSQLVALQHGTSGDVDKLLKEVESARGEFDASQANLAKQYSASTLAMARTCYNAVGKLNSLQLKAVMKQQGMLDDAINALSVELEKVETSQTKLNNATRAYSTVAANLAFAKASDTRQQQEQIRMKIESTSREIRELTARYQILNPGLEERRPEAKDNTSINQFSLFPENKSETAGGSRWQDFQFRHSVSSDYSQHSDSTTNRTSSKMCNLWFTSSSSSSSSTSSTSSTISGQSEHEVVIGFRATLVTVDRAGWFRPQFFSQSGAYYHVNSGISWNKWPAGIDNEEELKAKDALKNLKGLLPSFPVGFIVCKDITIKIKNSSSSASTSKSNLQEHASSSRGILCFSYESTSSNHSQNENSSSVFNCSDGCVIRIPGPQILGYIQQLTKSDASEDMPASLPKDFFVFPDEEEADDKERKPQHGVRSGESGGQPAKPELLGDKINEVLRNLNVSEEIRDKVHQAMAHEIGIISKDEADKVTSA</sequence>
<organism evidence="3 4">
    <name type="scientific">Meripilus lineatus</name>
    <dbReference type="NCBI Taxonomy" id="2056292"/>
    <lineage>
        <taxon>Eukaryota</taxon>
        <taxon>Fungi</taxon>
        <taxon>Dikarya</taxon>
        <taxon>Basidiomycota</taxon>
        <taxon>Agaricomycotina</taxon>
        <taxon>Agaricomycetes</taxon>
        <taxon>Polyporales</taxon>
        <taxon>Meripilaceae</taxon>
        <taxon>Meripilus</taxon>
    </lineage>
</organism>
<feature type="region of interest" description="Disordered" evidence="1">
    <location>
        <begin position="1138"/>
        <end position="1168"/>
    </location>
</feature>
<name>A0AAD5YJ61_9APHY</name>
<feature type="domain" description="Peptidase metallopeptidase" evidence="2">
    <location>
        <begin position="89"/>
        <end position="236"/>
    </location>
</feature>